<comment type="function">
    <text evidence="7">Acts as a chaperone.</text>
</comment>
<dbReference type="SUPFAM" id="SSF100920">
    <property type="entry name" value="Heat shock protein 70kD (HSP70), peptide-binding domain"/>
    <property type="match status" value="1"/>
</dbReference>
<dbReference type="PROSITE" id="PS00329">
    <property type="entry name" value="HSP70_2"/>
    <property type="match status" value="1"/>
</dbReference>
<dbReference type="PRINTS" id="PR00301">
    <property type="entry name" value="HEATSHOCK70"/>
</dbReference>
<keyword evidence="3 7" id="KW-0597">Phosphoprotein</keyword>
<comment type="induction">
    <text evidence="7">By stress conditions e.g. heat shock.</text>
</comment>
<dbReference type="HAMAP" id="MF_00332">
    <property type="entry name" value="DnaK"/>
    <property type="match status" value="1"/>
</dbReference>
<dbReference type="NCBIfam" id="NF001413">
    <property type="entry name" value="PRK00290.1"/>
    <property type="match status" value="1"/>
</dbReference>
<dbReference type="RefSeq" id="WP_224515158.1">
    <property type="nucleotide sequence ID" value="NZ_JAPYKO010000020.1"/>
</dbReference>
<dbReference type="InterPro" id="IPR013126">
    <property type="entry name" value="Hsp_70_fam"/>
</dbReference>
<evidence type="ECO:0000256" key="4">
    <source>
        <dbReference type="ARBA" id="ARBA00022741"/>
    </source>
</evidence>
<keyword evidence="5 7" id="KW-0067">ATP-binding</keyword>
<accession>A0ABU8KIP9</accession>
<dbReference type="SUPFAM" id="SSF100934">
    <property type="entry name" value="Heat shock protein 70kD (HSP70), C-terminal subdomain"/>
    <property type="match status" value="1"/>
</dbReference>
<feature type="compositionally biased region" description="Acidic residues" evidence="10">
    <location>
        <begin position="620"/>
        <end position="632"/>
    </location>
</feature>
<evidence type="ECO:0000256" key="6">
    <source>
        <dbReference type="ARBA" id="ARBA00023016"/>
    </source>
</evidence>
<evidence type="ECO:0000256" key="7">
    <source>
        <dbReference type="HAMAP-Rule" id="MF_00332"/>
    </source>
</evidence>
<dbReference type="InterPro" id="IPR043129">
    <property type="entry name" value="ATPase_NBD"/>
</dbReference>
<evidence type="ECO:0000256" key="8">
    <source>
        <dbReference type="RuleBase" id="RU003322"/>
    </source>
</evidence>
<evidence type="ECO:0000313" key="12">
    <source>
        <dbReference type="Proteomes" id="UP001366503"/>
    </source>
</evidence>
<evidence type="ECO:0000256" key="2">
    <source>
        <dbReference type="ARBA" id="ARBA00014415"/>
    </source>
</evidence>
<dbReference type="Gene3D" id="3.90.640.10">
    <property type="entry name" value="Actin, Chain A, domain 4"/>
    <property type="match status" value="1"/>
</dbReference>
<comment type="similarity">
    <text evidence="1 7 8">Belongs to the heat shock protein 70 family.</text>
</comment>
<dbReference type="InterPro" id="IPR029048">
    <property type="entry name" value="HSP70_C_sf"/>
</dbReference>
<evidence type="ECO:0000256" key="1">
    <source>
        <dbReference type="ARBA" id="ARBA00007381"/>
    </source>
</evidence>
<evidence type="ECO:0000256" key="5">
    <source>
        <dbReference type="ARBA" id="ARBA00022840"/>
    </source>
</evidence>
<dbReference type="Gene3D" id="1.20.1270.10">
    <property type="match status" value="1"/>
</dbReference>
<dbReference type="SUPFAM" id="SSF53067">
    <property type="entry name" value="Actin-like ATPase domain"/>
    <property type="match status" value="2"/>
</dbReference>
<dbReference type="NCBIfam" id="TIGR02350">
    <property type="entry name" value="prok_dnaK"/>
    <property type="match status" value="1"/>
</dbReference>
<gene>
    <name evidence="7 11" type="primary">dnaK</name>
    <name evidence="11" type="ORF">O7A05_24350</name>
</gene>
<dbReference type="CDD" id="cd11733">
    <property type="entry name" value="ASKHA_NBD_HSP70_HSPA9"/>
    <property type="match status" value="1"/>
</dbReference>
<dbReference type="InterPro" id="IPR018181">
    <property type="entry name" value="Heat_shock_70_CS"/>
</dbReference>
<keyword evidence="9" id="KW-0175">Coiled coil</keyword>
<evidence type="ECO:0000256" key="3">
    <source>
        <dbReference type="ARBA" id="ARBA00022553"/>
    </source>
</evidence>
<dbReference type="Gene3D" id="2.60.34.10">
    <property type="entry name" value="Substrate Binding Domain Of DNAk, Chain A, domain 1"/>
    <property type="match status" value="1"/>
</dbReference>
<evidence type="ECO:0000256" key="9">
    <source>
        <dbReference type="SAM" id="Coils"/>
    </source>
</evidence>
<organism evidence="11 12">
    <name type="scientific">Mesorhizobium argentiipisi</name>
    <dbReference type="NCBI Taxonomy" id="3015175"/>
    <lineage>
        <taxon>Bacteria</taxon>
        <taxon>Pseudomonadati</taxon>
        <taxon>Pseudomonadota</taxon>
        <taxon>Alphaproteobacteria</taxon>
        <taxon>Hyphomicrobiales</taxon>
        <taxon>Phyllobacteriaceae</taxon>
        <taxon>Mesorhizobium</taxon>
    </lineage>
</organism>
<dbReference type="InterPro" id="IPR029047">
    <property type="entry name" value="HSP70_peptide-bd_sf"/>
</dbReference>
<dbReference type="Gene3D" id="3.30.420.40">
    <property type="match status" value="2"/>
</dbReference>
<name>A0ABU8KIP9_9HYPH</name>
<dbReference type="NCBIfam" id="NF003520">
    <property type="entry name" value="PRK05183.1"/>
    <property type="match status" value="1"/>
</dbReference>
<feature type="compositionally biased region" description="Basic and acidic residues" evidence="10">
    <location>
        <begin position="601"/>
        <end position="619"/>
    </location>
</feature>
<feature type="modified residue" description="Phosphothreonine; by autocatalysis" evidence="7">
    <location>
        <position position="198"/>
    </location>
</feature>
<feature type="coiled-coil region" evidence="9">
    <location>
        <begin position="247"/>
        <end position="274"/>
    </location>
</feature>
<dbReference type="PANTHER" id="PTHR19375">
    <property type="entry name" value="HEAT SHOCK PROTEIN 70KDA"/>
    <property type="match status" value="1"/>
</dbReference>
<keyword evidence="7" id="KW-0143">Chaperone</keyword>
<dbReference type="Pfam" id="PF00012">
    <property type="entry name" value="HSP70"/>
    <property type="match status" value="1"/>
</dbReference>
<keyword evidence="6 7" id="KW-0346">Stress response</keyword>
<dbReference type="InterPro" id="IPR012725">
    <property type="entry name" value="Chaperone_DnaK"/>
</dbReference>
<keyword evidence="12" id="KW-1185">Reference proteome</keyword>
<sequence>MAKVIGIDLGTTNSCIAIMDGKDPKVIENAEGARTTPSIVAISSDGERLVGQPAKRQAVTNPENTIFAVKRLIGRRYDDPVTEKDKKLVPYKIVKGDNGDAWVEAGGKKQSPSQISAMILQKMKETAEAYLGEKVEKAVITVPAYFNDAQRQATKDAGRIAGLEVLRIINEPTAAALAYGLEKKDGKTIAVYDLGGGTFDISVLEIGDGVFEVKSTNGDTFLGGEDFDMRLVEYLAAEFKKEQGIDLKADKLALQRLKEAAEKAKIELSSTTQTEINLPFITADASGPKHLTMKLTRAKFESLVEDLVQRTIDPCKAALKDAGLKAGEIDEVVLVGGMTRMPKIQEIVKQFFGKEPHKGVNPDEVVALGAAIQAGVLQGDVKDVLLLDVTPLSLGIETLGGVFTRLIERNTTIPTKKSQTFSTAEDSQSAVTIRVFQGEREMAADNKLLGQFDLVGIPPAPRGVPQIEVTFDIDANGIVNVSAKDKGTGKEHQIRIQASGGLSDADIEKMVKDAEANADADKKRRALVEARNQAEALVHSSEKSLKDYGDKVSEADRTAISDAIAALKTAAEGDDPADIEAKSQSLAEVSMKLGQAMYEASQKEAAEADAKADAAKDSDVVDADFEEIDEDDEKKKSA</sequence>
<dbReference type="EMBL" id="JAPYKO010000020">
    <property type="protein sequence ID" value="MEI9405270.1"/>
    <property type="molecule type" value="Genomic_DNA"/>
</dbReference>
<keyword evidence="4 7" id="KW-0547">Nucleotide-binding</keyword>
<feature type="region of interest" description="Disordered" evidence="10">
    <location>
        <begin position="599"/>
        <end position="638"/>
    </location>
</feature>
<dbReference type="PROSITE" id="PS00297">
    <property type="entry name" value="HSP70_1"/>
    <property type="match status" value="1"/>
</dbReference>
<comment type="caution">
    <text evidence="11">The sequence shown here is derived from an EMBL/GenBank/DDBJ whole genome shotgun (WGS) entry which is preliminary data.</text>
</comment>
<reference evidence="11 12" key="1">
    <citation type="submission" date="2022-12" db="EMBL/GenBank/DDBJ databases">
        <authorList>
            <person name="Muema E."/>
        </authorList>
    </citation>
    <scope>NUCLEOTIDE SEQUENCE [LARGE SCALE GENOMIC DNA]</scope>
    <source>
        <strain evidence="12">1330</strain>
    </source>
</reference>
<dbReference type="Proteomes" id="UP001366503">
    <property type="component" value="Unassembled WGS sequence"/>
</dbReference>
<evidence type="ECO:0000313" key="11">
    <source>
        <dbReference type="EMBL" id="MEI9405270.1"/>
    </source>
</evidence>
<protein>
    <recommendedName>
        <fullName evidence="2 7">Chaperone protein DnaK</fullName>
    </recommendedName>
    <alternativeName>
        <fullName evidence="7">HSP70</fullName>
    </alternativeName>
    <alternativeName>
        <fullName evidence="7">Heat shock 70 kDa protein</fullName>
    </alternativeName>
    <alternativeName>
        <fullName evidence="7">Heat shock protein 70</fullName>
    </alternativeName>
</protein>
<evidence type="ECO:0000256" key="10">
    <source>
        <dbReference type="SAM" id="MobiDB-lite"/>
    </source>
</evidence>
<proteinExistence type="evidence at transcript level"/>
<dbReference type="PROSITE" id="PS01036">
    <property type="entry name" value="HSP70_3"/>
    <property type="match status" value="1"/>
</dbReference>